<dbReference type="Proteomes" id="UP000598488">
    <property type="component" value="Unassembled WGS sequence"/>
</dbReference>
<evidence type="ECO:0000256" key="1">
    <source>
        <dbReference type="SAM" id="MobiDB-lite"/>
    </source>
</evidence>
<keyword evidence="3" id="KW-1185">Reference proteome</keyword>
<dbReference type="Pfam" id="PF10122">
    <property type="entry name" value="Zn_ribbon_Com"/>
    <property type="match status" value="1"/>
</dbReference>
<evidence type="ECO:0000313" key="2">
    <source>
        <dbReference type="EMBL" id="MBJ7550727.1"/>
    </source>
</evidence>
<gene>
    <name evidence="2" type="ORF">JHD44_08540</name>
</gene>
<feature type="compositionally biased region" description="Basic and acidic residues" evidence="1">
    <location>
        <begin position="42"/>
        <end position="60"/>
    </location>
</feature>
<accession>A0ABS0ZAP7</accession>
<dbReference type="InterPro" id="IPR019294">
    <property type="entry name" value="Translation_reg_Com"/>
</dbReference>
<organism evidence="2 3">
    <name type="scientific">Marinomonas ostreistagni</name>
    <dbReference type="NCBI Taxonomy" id="359209"/>
    <lineage>
        <taxon>Bacteria</taxon>
        <taxon>Pseudomonadati</taxon>
        <taxon>Pseudomonadota</taxon>
        <taxon>Gammaproteobacteria</taxon>
        <taxon>Oceanospirillales</taxon>
        <taxon>Oceanospirillaceae</taxon>
        <taxon>Marinomonas</taxon>
    </lineage>
</organism>
<dbReference type="EMBL" id="JAEMUH010000007">
    <property type="protein sequence ID" value="MBJ7550727.1"/>
    <property type="molecule type" value="Genomic_DNA"/>
</dbReference>
<feature type="region of interest" description="Disordered" evidence="1">
    <location>
        <begin position="34"/>
        <end position="60"/>
    </location>
</feature>
<name>A0ABS0ZAP7_9GAMM</name>
<evidence type="ECO:0000313" key="3">
    <source>
        <dbReference type="Proteomes" id="UP000598488"/>
    </source>
</evidence>
<protein>
    <submittedName>
        <fullName evidence="2">Com family DNA-binding transcriptional regulator</fullName>
    </submittedName>
</protein>
<sequence length="60" mass="6759">MQEIRCTRCNKLLARGVFVSMEIKCPRCSFLNERASSPTHGVPDHGKTNHSMDRGQAEAR</sequence>
<comment type="caution">
    <text evidence="2">The sequence shown here is derived from an EMBL/GenBank/DDBJ whole genome shotgun (WGS) entry which is preliminary data.</text>
</comment>
<keyword evidence="2" id="KW-0238">DNA-binding</keyword>
<reference evidence="2 3" key="1">
    <citation type="submission" date="2020-12" db="EMBL/GenBank/DDBJ databases">
        <title>Comparative genome analysis of fungal antagonists Marinomonas ostreistagni 398 and M. spartinae 468.</title>
        <authorList>
            <person name="Fields J.L."/>
            <person name="Mavrodi O.V."/>
            <person name="Biber P.D."/>
            <person name="Indest K.J."/>
            <person name="Mavrodi D.V."/>
        </authorList>
    </citation>
    <scope>NUCLEOTIDE SEQUENCE [LARGE SCALE GENOMIC DNA]</scope>
    <source>
        <strain evidence="2 3">USM7</strain>
    </source>
</reference>
<proteinExistence type="predicted"/>
<dbReference type="GO" id="GO:0003677">
    <property type="term" value="F:DNA binding"/>
    <property type="evidence" value="ECO:0007669"/>
    <property type="project" value="UniProtKB-KW"/>
</dbReference>